<evidence type="ECO:0000256" key="3">
    <source>
        <dbReference type="ARBA" id="ARBA00022692"/>
    </source>
</evidence>
<protein>
    <submittedName>
        <fullName evidence="9">Twin-arginine translocation protein TatB</fullName>
    </submittedName>
</protein>
<dbReference type="AlphaFoldDB" id="A0A6J4LMD8"/>
<feature type="compositionally biased region" description="Basic and acidic residues" evidence="8">
    <location>
        <begin position="90"/>
        <end position="111"/>
    </location>
</feature>
<evidence type="ECO:0000313" key="9">
    <source>
        <dbReference type="EMBL" id="CAA9336723.1"/>
    </source>
</evidence>
<dbReference type="EMBL" id="CADCUD010000114">
    <property type="protein sequence ID" value="CAA9336723.1"/>
    <property type="molecule type" value="Genomic_DNA"/>
</dbReference>
<accession>A0A6J4LMD8</accession>
<evidence type="ECO:0000256" key="5">
    <source>
        <dbReference type="ARBA" id="ARBA00022989"/>
    </source>
</evidence>
<evidence type="ECO:0000256" key="1">
    <source>
        <dbReference type="ARBA" id="ARBA00004167"/>
    </source>
</evidence>
<dbReference type="GO" id="GO:0016020">
    <property type="term" value="C:membrane"/>
    <property type="evidence" value="ECO:0007669"/>
    <property type="project" value="UniProtKB-SubCell"/>
</dbReference>
<gene>
    <name evidence="9" type="ORF">AVDCRST_MAG46-1730</name>
</gene>
<feature type="region of interest" description="Disordered" evidence="8">
    <location>
        <begin position="81"/>
        <end position="111"/>
    </location>
</feature>
<organism evidence="9">
    <name type="scientific">uncultured Nocardioidaceae bacterium</name>
    <dbReference type="NCBI Taxonomy" id="253824"/>
    <lineage>
        <taxon>Bacteria</taxon>
        <taxon>Bacillati</taxon>
        <taxon>Actinomycetota</taxon>
        <taxon>Actinomycetes</taxon>
        <taxon>Propionibacteriales</taxon>
        <taxon>Nocardioidaceae</taxon>
        <taxon>environmental samples</taxon>
    </lineage>
</organism>
<keyword evidence="5" id="KW-1133">Transmembrane helix</keyword>
<dbReference type="PANTHER" id="PTHR33162:SF1">
    <property type="entry name" value="SEC-INDEPENDENT PROTEIN TRANSLOCASE PROTEIN TATA, CHLOROPLASTIC"/>
    <property type="match status" value="1"/>
</dbReference>
<evidence type="ECO:0000256" key="4">
    <source>
        <dbReference type="ARBA" id="ARBA00022927"/>
    </source>
</evidence>
<keyword evidence="2" id="KW-0813">Transport</keyword>
<dbReference type="InterPro" id="IPR003369">
    <property type="entry name" value="TatA/B/E"/>
</dbReference>
<keyword evidence="6" id="KW-0811">Translocation</keyword>
<dbReference type="Pfam" id="PF02416">
    <property type="entry name" value="TatA_B_E"/>
    <property type="match status" value="1"/>
</dbReference>
<dbReference type="NCBIfam" id="NF002377">
    <property type="entry name" value="PRK01371.1-4"/>
    <property type="match status" value="1"/>
</dbReference>
<name>A0A6J4LMD8_9ACTN</name>
<sequence length="111" mass="12505">MFGMGWAEVAVILIVAVFVFGPDKLPHLAKQAGSFLRTARQMMDNAKNDLSSELGDEYAAIKDLNLRDLNPKEFVRRQVMEAMETEPEVEDAKGKRPLRRGERPPFDVDAT</sequence>
<dbReference type="PANTHER" id="PTHR33162">
    <property type="entry name" value="SEC-INDEPENDENT PROTEIN TRANSLOCASE PROTEIN TATA, CHLOROPLASTIC"/>
    <property type="match status" value="1"/>
</dbReference>
<keyword evidence="4" id="KW-0653">Protein transport</keyword>
<proteinExistence type="predicted"/>
<keyword evidence="7" id="KW-0472">Membrane</keyword>
<evidence type="ECO:0000256" key="7">
    <source>
        <dbReference type="ARBA" id="ARBA00023136"/>
    </source>
</evidence>
<dbReference type="GO" id="GO:0015031">
    <property type="term" value="P:protein transport"/>
    <property type="evidence" value="ECO:0007669"/>
    <property type="project" value="UniProtKB-KW"/>
</dbReference>
<dbReference type="PRINTS" id="PR01506">
    <property type="entry name" value="TATBPROTEIN"/>
</dbReference>
<evidence type="ECO:0000256" key="6">
    <source>
        <dbReference type="ARBA" id="ARBA00023010"/>
    </source>
</evidence>
<dbReference type="Gene3D" id="1.20.5.3310">
    <property type="match status" value="1"/>
</dbReference>
<evidence type="ECO:0000256" key="8">
    <source>
        <dbReference type="SAM" id="MobiDB-lite"/>
    </source>
</evidence>
<reference evidence="9" key="1">
    <citation type="submission" date="2020-02" db="EMBL/GenBank/DDBJ databases">
        <authorList>
            <person name="Meier V. D."/>
        </authorList>
    </citation>
    <scope>NUCLEOTIDE SEQUENCE</scope>
    <source>
        <strain evidence="9">AVDCRST_MAG46</strain>
    </source>
</reference>
<keyword evidence="3" id="KW-0812">Transmembrane</keyword>
<evidence type="ECO:0000256" key="2">
    <source>
        <dbReference type="ARBA" id="ARBA00022448"/>
    </source>
</evidence>
<comment type="subcellular location">
    <subcellularLocation>
        <location evidence="1">Membrane</location>
        <topology evidence="1">Single-pass membrane protein</topology>
    </subcellularLocation>
</comment>